<dbReference type="EMBL" id="LODT01000029">
    <property type="protein sequence ID" value="KYQ92484.1"/>
    <property type="molecule type" value="Genomic_DNA"/>
</dbReference>
<name>A0A151ZF35_TIELA</name>
<dbReference type="AlphaFoldDB" id="A0A151ZF35"/>
<dbReference type="Proteomes" id="UP000076078">
    <property type="component" value="Unassembled WGS sequence"/>
</dbReference>
<organism evidence="1 2">
    <name type="scientific">Tieghemostelium lacteum</name>
    <name type="common">Slime mold</name>
    <name type="synonym">Dictyostelium lacteum</name>
    <dbReference type="NCBI Taxonomy" id="361077"/>
    <lineage>
        <taxon>Eukaryota</taxon>
        <taxon>Amoebozoa</taxon>
        <taxon>Evosea</taxon>
        <taxon>Eumycetozoa</taxon>
        <taxon>Dictyostelia</taxon>
        <taxon>Dictyosteliales</taxon>
        <taxon>Raperosteliaceae</taxon>
        <taxon>Tieghemostelium</taxon>
    </lineage>
</organism>
<comment type="caution">
    <text evidence="1">The sequence shown here is derived from an EMBL/GenBank/DDBJ whole genome shotgun (WGS) entry which is preliminary data.</text>
</comment>
<gene>
    <name evidence="1" type="ORF">DLAC_06467</name>
</gene>
<reference evidence="1 2" key="1">
    <citation type="submission" date="2015-12" db="EMBL/GenBank/DDBJ databases">
        <title>Dictyostelia acquired genes for synthesis and detection of signals that induce cell-type specialization by lateral gene transfer from prokaryotes.</title>
        <authorList>
            <person name="Gloeckner G."/>
            <person name="Schaap P."/>
        </authorList>
    </citation>
    <scope>NUCLEOTIDE SEQUENCE [LARGE SCALE GENOMIC DNA]</scope>
    <source>
        <strain evidence="1 2">TK</strain>
    </source>
</reference>
<evidence type="ECO:0000313" key="1">
    <source>
        <dbReference type="EMBL" id="KYQ92484.1"/>
    </source>
</evidence>
<dbReference type="InParanoid" id="A0A151ZF35"/>
<sequence>MSFIFNYIYKYLGYNSDDNPIVSQLPNHIIIKILTFVKPYFKDVKSFLNVNSLVSKNWYMNIVPKFHIPYLINSIECYRLFQFRDGVEMVLDNVTLPNNRLEQDRLIHHLRINKLPNHNSSTFTQYVIDLLNQFARRPNDFPEFRMISIYNSRINPTIKMNLLLNLLEQHLPGPIHSIRYLKLKTSLRSIDSIHRVFGTNLETLILSNLKLQNIYSGFQILGNLIDSLPNLRDLQIVLSLNSQFQFEEFVKETLIPNKSIVSFKFRCNFSQSSISEETLVEYLNTNKVIQNLVFDRLGIDTEILYYENVTAPEIVNNTLIRLIVPSKFYYLFGLWNSNSVLETVFHCSDKAIESDIALNTHHRDTVKRLVFDLYHIRPSDIQETLKLEIPNLTDIIIKYNHIKGPSYVLQCNIMQCFFDSWSRDTKVYVNTLIITCQISSDILIQIISFNLPSLKKLHYFGVEKERIRLEVLKTIAKNNYIEDCYINRPPTVRYADLPGLILNLLNCKNLKSFRLLIPYAYNYFHSMIGIVSSLKNAVQSNLDHLEKIYISEDFTEYILKNFNIPPYNPYNFKI</sequence>
<proteinExistence type="predicted"/>
<accession>A0A151ZF35</accession>
<protein>
    <submittedName>
        <fullName evidence="1">Uncharacterized protein</fullName>
    </submittedName>
</protein>
<evidence type="ECO:0000313" key="2">
    <source>
        <dbReference type="Proteomes" id="UP000076078"/>
    </source>
</evidence>
<keyword evidence="2" id="KW-1185">Reference proteome</keyword>